<dbReference type="Proteomes" id="UP000321479">
    <property type="component" value="Chromosome"/>
</dbReference>
<feature type="domain" description="MacB-like periplasmic core" evidence="8">
    <location>
        <begin position="447"/>
        <end position="657"/>
    </location>
</feature>
<organism evidence="9 10">
    <name type="scientific">Mucilaginibacter ginsenosidivorans</name>
    <dbReference type="NCBI Taxonomy" id="398053"/>
    <lineage>
        <taxon>Bacteria</taxon>
        <taxon>Pseudomonadati</taxon>
        <taxon>Bacteroidota</taxon>
        <taxon>Sphingobacteriia</taxon>
        <taxon>Sphingobacteriales</taxon>
        <taxon>Sphingobacteriaceae</taxon>
        <taxon>Mucilaginibacter</taxon>
    </lineage>
</organism>
<dbReference type="RefSeq" id="WP_147032073.1">
    <property type="nucleotide sequence ID" value="NZ_CP042436.1"/>
</dbReference>
<comment type="subcellular location">
    <subcellularLocation>
        <location evidence="1">Cell membrane</location>
        <topology evidence="1">Multi-pass membrane protein</topology>
    </subcellularLocation>
</comment>
<feature type="transmembrane region" description="Helical" evidence="6">
    <location>
        <begin position="355"/>
        <end position="378"/>
    </location>
</feature>
<evidence type="ECO:0000256" key="5">
    <source>
        <dbReference type="ARBA" id="ARBA00023136"/>
    </source>
</evidence>
<feature type="domain" description="ABC3 transporter permease C-terminal" evidence="7">
    <location>
        <begin position="696"/>
        <end position="800"/>
    </location>
</feature>
<sequence length="817" mass="91569">MIRNFLKIAWRNVVRHKAHAAINVTGLALGMTCCLFIFLWVLDEKGIDNFHSNGKDLYVLYATTKANGQVSASYNMSTKFDTTTRPYKRSYLVEDAKAAVPGIIDYANYATGYDLPWGHPETLQVGEKIVKMNGSRAGADFFKMFSFSIIAGSNAVTALNSRANMAISRHTAEVFFRTPANAIGKSIRYENKYSFIVSSVFEDVPEHSSLKFDFVLSWELQDRMLEWSSNNFDTYIQLADSADPKQVEAALNRSLRNRLVFSGGFIYPVISKGSEYHVGLQRFGDRYLHNIFVNGKPTEGRIQYVKIFSQVAIFILIIACINFMNLATARSVKRAKEVGVRKVVGSSRGNLVGQFFGESLLFSFLAMVFSIVLLIVLLPAFNSFTGKQFGFPLVHLSFWVSLVSLALITGLVAGSYPALYLSSLKPVRILKGTLRFTRGATWFRKGLTVFQFVMSIILLIATMVITRQTSYVQNAHLGYDKENMIYTRIEGELSQKNKYLLFKQEALKMPGIAMVDRTTEVPQAMNFVVNDDQITWQGKNRTDVVGVKPASVGFDFVKIMKLQMAEGRDFSPANPTDSTDAFLVNEEAVKEMGWKDAIGKSVQAWAKKGHIIGVLKDFHTQSLHEPIKPILLDIKEGEYFGVIVVRTQPGKTREAIASMAKVYRDLNPKYPFSYQFVDQEYKKLYSSELIISQLSIVFAVVAILISCLGLLGLVMFSAEQRIKEFGVRKVLGASLSQLMALFASDFLKLVLIAFLVAAPLGWYAMSRWLQDFAYKIDLSWWIFVAAGIGSLAIALFTLSYEAFKTAVANPVKNLRSE</sequence>
<dbReference type="GO" id="GO:0022857">
    <property type="term" value="F:transmembrane transporter activity"/>
    <property type="evidence" value="ECO:0007669"/>
    <property type="project" value="TreeGrafter"/>
</dbReference>
<dbReference type="Pfam" id="PF12704">
    <property type="entry name" value="MacB_PCD"/>
    <property type="match status" value="2"/>
</dbReference>
<feature type="transmembrane region" description="Helical" evidence="6">
    <location>
        <begin position="738"/>
        <end position="758"/>
    </location>
</feature>
<evidence type="ECO:0000256" key="1">
    <source>
        <dbReference type="ARBA" id="ARBA00004651"/>
    </source>
</evidence>
<keyword evidence="3 6" id="KW-0812">Transmembrane</keyword>
<keyword evidence="5 6" id="KW-0472">Membrane</keyword>
<evidence type="ECO:0000256" key="4">
    <source>
        <dbReference type="ARBA" id="ARBA00022989"/>
    </source>
</evidence>
<feature type="transmembrane region" description="Helical" evidence="6">
    <location>
        <begin position="20"/>
        <end position="42"/>
    </location>
</feature>
<dbReference type="InterPro" id="IPR050250">
    <property type="entry name" value="Macrolide_Exporter_MacB"/>
</dbReference>
<dbReference type="OrthoDB" id="1451596at2"/>
<name>A0A5B8UWI0_9SPHI</name>
<keyword evidence="2" id="KW-1003">Cell membrane</keyword>
<dbReference type="PANTHER" id="PTHR30572">
    <property type="entry name" value="MEMBRANE COMPONENT OF TRANSPORTER-RELATED"/>
    <property type="match status" value="1"/>
</dbReference>
<dbReference type="InterPro" id="IPR003838">
    <property type="entry name" value="ABC3_permease_C"/>
</dbReference>
<feature type="transmembrane region" description="Helical" evidence="6">
    <location>
        <begin position="442"/>
        <end position="465"/>
    </location>
</feature>
<dbReference type="AlphaFoldDB" id="A0A5B8UWI0"/>
<feature type="transmembrane region" description="Helical" evidence="6">
    <location>
        <begin position="696"/>
        <end position="718"/>
    </location>
</feature>
<evidence type="ECO:0000256" key="6">
    <source>
        <dbReference type="SAM" id="Phobius"/>
    </source>
</evidence>
<dbReference type="Pfam" id="PF02687">
    <property type="entry name" value="FtsX"/>
    <property type="match status" value="2"/>
</dbReference>
<feature type="domain" description="ABC3 transporter permease C-terminal" evidence="7">
    <location>
        <begin position="311"/>
        <end position="420"/>
    </location>
</feature>
<feature type="transmembrane region" description="Helical" evidence="6">
    <location>
        <begin position="398"/>
        <end position="421"/>
    </location>
</feature>
<evidence type="ECO:0000256" key="3">
    <source>
        <dbReference type="ARBA" id="ARBA00022692"/>
    </source>
</evidence>
<feature type="transmembrane region" description="Helical" evidence="6">
    <location>
        <begin position="778"/>
        <end position="798"/>
    </location>
</feature>
<evidence type="ECO:0000313" key="9">
    <source>
        <dbReference type="EMBL" id="QEC63497.1"/>
    </source>
</evidence>
<evidence type="ECO:0000259" key="7">
    <source>
        <dbReference type="Pfam" id="PF02687"/>
    </source>
</evidence>
<evidence type="ECO:0000313" key="10">
    <source>
        <dbReference type="Proteomes" id="UP000321479"/>
    </source>
</evidence>
<feature type="transmembrane region" description="Helical" evidence="6">
    <location>
        <begin position="307"/>
        <end position="327"/>
    </location>
</feature>
<protein>
    <submittedName>
        <fullName evidence="9">FtsX-like permease family protein</fullName>
    </submittedName>
</protein>
<dbReference type="InterPro" id="IPR025857">
    <property type="entry name" value="MacB_PCD"/>
</dbReference>
<dbReference type="PANTHER" id="PTHR30572:SF18">
    <property type="entry name" value="ABC-TYPE MACROLIDE FAMILY EXPORT SYSTEM PERMEASE COMPONENT 2"/>
    <property type="match status" value="1"/>
</dbReference>
<feature type="domain" description="MacB-like periplasmic core" evidence="8">
    <location>
        <begin position="21"/>
        <end position="252"/>
    </location>
</feature>
<dbReference type="KEGG" id="mgin:FRZ54_13215"/>
<evidence type="ECO:0000259" key="8">
    <source>
        <dbReference type="Pfam" id="PF12704"/>
    </source>
</evidence>
<keyword evidence="10" id="KW-1185">Reference proteome</keyword>
<evidence type="ECO:0000256" key="2">
    <source>
        <dbReference type="ARBA" id="ARBA00022475"/>
    </source>
</evidence>
<dbReference type="EMBL" id="CP042436">
    <property type="protein sequence ID" value="QEC63497.1"/>
    <property type="molecule type" value="Genomic_DNA"/>
</dbReference>
<dbReference type="GO" id="GO:0005886">
    <property type="term" value="C:plasma membrane"/>
    <property type="evidence" value="ECO:0007669"/>
    <property type="project" value="UniProtKB-SubCell"/>
</dbReference>
<keyword evidence="4 6" id="KW-1133">Transmembrane helix</keyword>
<reference evidence="9 10" key="1">
    <citation type="journal article" date="2017" name="Curr. Microbiol.">
        <title>Mucilaginibacter ginsenosidivorans sp. nov., Isolated from Soil of Ginseng Field.</title>
        <authorList>
            <person name="Kim M.M."/>
            <person name="Siddiqi M.Z."/>
            <person name="Im W.T."/>
        </authorList>
    </citation>
    <scope>NUCLEOTIDE SEQUENCE [LARGE SCALE GENOMIC DNA]</scope>
    <source>
        <strain evidence="9 10">Gsoil 3017</strain>
    </source>
</reference>
<proteinExistence type="predicted"/>
<accession>A0A5B8UWI0</accession>
<gene>
    <name evidence="9" type="ORF">FRZ54_13215</name>
</gene>